<dbReference type="EMBL" id="KF900708">
    <property type="protein sequence ID" value="AIF04419.1"/>
    <property type="molecule type" value="Genomic_DNA"/>
</dbReference>
<sequence length="253" mass="28233">MLEDGAEARILIENPASASLCSGFITGAWENATGKRHRFLWSQNTEEGLIVTLSLDDKSIPSPKRSAIGWPEPVSVISMPDDIEESWEDLRIDSSGVWSIMGERRMMVHRDLILRFEEFCLPYLQSIEEGRQDMQWPLEDEQQSIWWTAAADSMRETFFESGRHILVSKPEDWISIARRHLSIEGLGAVKSVKSIDAHGGVELQFYGCFHPALAGGVLLACWERAHGRRGSLECTFNSGAVSLSLSPSVAIAE</sequence>
<evidence type="ECO:0000313" key="1">
    <source>
        <dbReference type="EMBL" id="AIF04419.1"/>
    </source>
</evidence>
<proteinExistence type="predicted"/>
<protein>
    <submittedName>
        <fullName evidence="1">Uncharacterized protein</fullName>
    </submittedName>
</protein>
<reference evidence="1" key="1">
    <citation type="journal article" date="2014" name="Genome Biol. Evol.">
        <title>Pangenome evidence for extensive interdomain horizontal transfer affecting lineage core and shell genes in uncultured planktonic thaumarchaeota and euryarchaeota.</title>
        <authorList>
            <person name="Deschamps P."/>
            <person name="Zivanovic Y."/>
            <person name="Moreira D."/>
            <person name="Rodriguez-Valera F."/>
            <person name="Lopez-Garcia P."/>
        </authorList>
    </citation>
    <scope>NUCLEOTIDE SEQUENCE</scope>
</reference>
<accession>A0A075GKH5</accession>
<dbReference type="AlphaFoldDB" id="A0A075GKH5"/>
<organism evidence="1">
    <name type="scientific">uncultured marine group II/III euryarchaeote KM3_174_G08</name>
    <dbReference type="NCBI Taxonomy" id="1457932"/>
    <lineage>
        <taxon>Archaea</taxon>
        <taxon>Methanobacteriati</taxon>
        <taxon>Methanobacteriota</taxon>
        <taxon>environmental samples</taxon>
    </lineage>
</organism>
<name>A0A075GKH5_9EURY</name>